<dbReference type="InterPro" id="IPR002346">
    <property type="entry name" value="Mopterin_DH_FAD-bd"/>
</dbReference>
<dbReference type="PROSITE" id="PS51387">
    <property type="entry name" value="FAD_PCMH"/>
    <property type="match status" value="1"/>
</dbReference>
<reference evidence="5 6" key="1">
    <citation type="submission" date="2017-06" db="EMBL/GenBank/DDBJ databases">
        <authorList>
            <person name="Kim H.J."/>
            <person name="Triplett B.A."/>
        </authorList>
    </citation>
    <scope>NUCLEOTIDE SEQUENCE [LARGE SCALE GENOMIC DNA]</scope>
    <source>
        <strain evidence="5 6">DSM 29052</strain>
    </source>
</reference>
<evidence type="ECO:0000259" key="4">
    <source>
        <dbReference type="PROSITE" id="PS51387"/>
    </source>
</evidence>
<dbReference type="OrthoDB" id="9814706at2"/>
<feature type="domain" description="FAD-binding PCMH-type" evidence="4">
    <location>
        <begin position="1"/>
        <end position="172"/>
    </location>
</feature>
<dbReference type="Gene3D" id="3.30.465.10">
    <property type="match status" value="1"/>
</dbReference>
<evidence type="ECO:0000256" key="1">
    <source>
        <dbReference type="ARBA" id="ARBA00022630"/>
    </source>
</evidence>
<dbReference type="EMBL" id="FZNN01000001">
    <property type="protein sequence ID" value="SNR27334.1"/>
    <property type="molecule type" value="Genomic_DNA"/>
</dbReference>
<evidence type="ECO:0000313" key="5">
    <source>
        <dbReference type="EMBL" id="SNR27334.1"/>
    </source>
</evidence>
<evidence type="ECO:0000256" key="2">
    <source>
        <dbReference type="ARBA" id="ARBA00022827"/>
    </source>
</evidence>
<dbReference type="Gene3D" id="3.30.390.50">
    <property type="entry name" value="CO dehydrogenase flavoprotein, C-terminal domain"/>
    <property type="match status" value="1"/>
</dbReference>
<dbReference type="InterPro" id="IPR036318">
    <property type="entry name" value="FAD-bd_PCMH-like_sf"/>
</dbReference>
<organism evidence="5 6">
    <name type="scientific">Puniceibacterium sediminis</name>
    <dbReference type="NCBI Taxonomy" id="1608407"/>
    <lineage>
        <taxon>Bacteria</taxon>
        <taxon>Pseudomonadati</taxon>
        <taxon>Pseudomonadota</taxon>
        <taxon>Alphaproteobacteria</taxon>
        <taxon>Rhodobacterales</taxon>
        <taxon>Paracoccaceae</taxon>
        <taxon>Puniceibacterium</taxon>
    </lineage>
</organism>
<dbReference type="InterPro" id="IPR016169">
    <property type="entry name" value="FAD-bd_PCMH_sub2"/>
</dbReference>
<dbReference type="InterPro" id="IPR036683">
    <property type="entry name" value="CO_DH_flav_C_dom_sf"/>
</dbReference>
<dbReference type="InterPro" id="IPR005107">
    <property type="entry name" value="CO_DH_flav_C"/>
</dbReference>
<dbReference type="PANTHER" id="PTHR42659:SF2">
    <property type="entry name" value="XANTHINE DEHYDROGENASE SUBUNIT C-RELATED"/>
    <property type="match status" value="1"/>
</dbReference>
<dbReference type="Pfam" id="PF00941">
    <property type="entry name" value="FAD_binding_5"/>
    <property type="match status" value="1"/>
</dbReference>
<keyword evidence="2" id="KW-0274">FAD</keyword>
<keyword evidence="3" id="KW-0560">Oxidoreductase</keyword>
<dbReference type="InterPro" id="IPR016166">
    <property type="entry name" value="FAD-bd_PCMH"/>
</dbReference>
<proteinExistence type="predicted"/>
<keyword evidence="1" id="KW-0285">Flavoprotein</keyword>
<gene>
    <name evidence="5" type="ORF">SAMN06265370_101364</name>
</gene>
<dbReference type="PANTHER" id="PTHR42659">
    <property type="entry name" value="XANTHINE DEHYDROGENASE SUBUNIT C-RELATED"/>
    <property type="match status" value="1"/>
</dbReference>
<dbReference type="GO" id="GO:0016491">
    <property type="term" value="F:oxidoreductase activity"/>
    <property type="evidence" value="ECO:0007669"/>
    <property type="project" value="UniProtKB-KW"/>
</dbReference>
<dbReference type="SUPFAM" id="SSF55447">
    <property type="entry name" value="CO dehydrogenase flavoprotein C-terminal domain-like"/>
    <property type="match status" value="1"/>
</dbReference>
<sequence>MSYLTPTTLDAALGALSGRDTEAPVSVIAGGTDWFPAQGERAYNGTLLDVTRVEGMRGVSAVGTGWRIGGATTWSDILHADLPPAFDGLKLAAREVGSVQIQNAGTVAGNICNASPAADGVPPLLSLDAEVELTSTRGVRRLVLAEFITGVRKTARAADEIVTALYIPALSAGARGGFTKIGGRKYLVISVAMVGAVLTLSGGRIATARITVGSASPVALRMGDLENALVGADLAEALERVTPERLAALSPISDIRGSAEFRGEAVVEAIRRTLTQIMKGQAHG</sequence>
<protein>
    <submittedName>
        <fullName evidence="5">CO or xanthine dehydrogenase, FAD-binding subunit</fullName>
    </submittedName>
</protein>
<dbReference type="SUPFAM" id="SSF56176">
    <property type="entry name" value="FAD-binding/transporter-associated domain-like"/>
    <property type="match status" value="1"/>
</dbReference>
<accession>A0A238UZX2</accession>
<evidence type="ECO:0000313" key="6">
    <source>
        <dbReference type="Proteomes" id="UP000198417"/>
    </source>
</evidence>
<evidence type="ECO:0000256" key="3">
    <source>
        <dbReference type="ARBA" id="ARBA00023002"/>
    </source>
</evidence>
<dbReference type="GO" id="GO:0071949">
    <property type="term" value="F:FAD binding"/>
    <property type="evidence" value="ECO:0007669"/>
    <property type="project" value="InterPro"/>
</dbReference>
<dbReference type="RefSeq" id="WP_089268792.1">
    <property type="nucleotide sequence ID" value="NZ_FZNN01000001.1"/>
</dbReference>
<dbReference type="Pfam" id="PF03450">
    <property type="entry name" value="CO_deh_flav_C"/>
    <property type="match status" value="1"/>
</dbReference>
<dbReference type="InterPro" id="IPR051312">
    <property type="entry name" value="Diverse_Substr_Oxidored"/>
</dbReference>
<keyword evidence="6" id="KW-1185">Reference proteome</keyword>
<name>A0A238UZX2_9RHOB</name>
<dbReference type="SMART" id="SM01092">
    <property type="entry name" value="CO_deh_flav_C"/>
    <property type="match status" value="1"/>
</dbReference>
<dbReference type="Proteomes" id="UP000198417">
    <property type="component" value="Unassembled WGS sequence"/>
</dbReference>
<dbReference type="AlphaFoldDB" id="A0A238UZX2"/>